<dbReference type="Proteomes" id="UP000679950">
    <property type="component" value="Unassembled WGS sequence"/>
</dbReference>
<dbReference type="RefSeq" id="WP_212967192.1">
    <property type="nucleotide sequence ID" value="NZ_BORB01000041.1"/>
</dbReference>
<dbReference type="Pfam" id="PF11553">
    <property type="entry name" value="DUF3231"/>
    <property type="match status" value="2"/>
</dbReference>
<reference evidence="1 2" key="1">
    <citation type="submission" date="2021-03" db="EMBL/GenBank/DDBJ databases">
        <title>Antimicrobial resistance genes in bacteria isolated from Japanese honey, and their potential for conferring macrolide and lincosamide resistance in the American foulbrood pathogen Paenibacillus larvae.</title>
        <authorList>
            <person name="Okamoto M."/>
            <person name="Kumagai M."/>
            <person name="Kanamori H."/>
            <person name="Takamatsu D."/>
        </authorList>
    </citation>
    <scope>NUCLEOTIDE SEQUENCE [LARGE SCALE GENOMIC DNA]</scope>
    <source>
        <strain evidence="1 2">J8TS2</strain>
    </source>
</reference>
<accession>A0ABQ4KMZ6</accession>
<proteinExistence type="predicted"/>
<dbReference type="EMBL" id="BORB01000041">
    <property type="protein sequence ID" value="GIN59315.1"/>
    <property type="molecule type" value="Genomic_DNA"/>
</dbReference>
<organism evidence="1 2">
    <name type="scientific">Lederbergia ruris</name>
    <dbReference type="NCBI Taxonomy" id="217495"/>
    <lineage>
        <taxon>Bacteria</taxon>
        <taxon>Bacillati</taxon>
        <taxon>Bacillota</taxon>
        <taxon>Bacilli</taxon>
        <taxon>Bacillales</taxon>
        <taxon>Bacillaceae</taxon>
        <taxon>Lederbergia</taxon>
    </lineage>
</organism>
<keyword evidence="2" id="KW-1185">Reference proteome</keyword>
<dbReference type="InterPro" id="IPR021617">
    <property type="entry name" value="DUF3231"/>
</dbReference>
<evidence type="ECO:0000313" key="1">
    <source>
        <dbReference type="EMBL" id="GIN59315.1"/>
    </source>
</evidence>
<gene>
    <name evidence="1" type="ORF">J8TS2_36340</name>
</gene>
<dbReference type="Gene3D" id="1.20.1260.10">
    <property type="match status" value="2"/>
</dbReference>
<evidence type="ECO:0008006" key="3">
    <source>
        <dbReference type="Google" id="ProtNLM"/>
    </source>
</evidence>
<sequence>MTSHDHSLLTASELAILYGSYANDTVSICMLSYFLEHVEDPDIKASVEYGLELSNMHIAIDKDIFAQEGLPVPLGFTEQDVNVQAPRLYSDEFILHYVQNIGIMGINAYSMALPKMSRKDLRDHFTQCLQSSAELFNRTTDISVEKGTYVRPPTIPYPQQIEFVHNQNFLGGWIGEQRPLTSTEISLLFMNLYRNSLGNALLTGFSQIAQKKKVRKFMARGAEIARHHSDVFGKFLDESHVSAPVSGDFTVMTTAEPIFSDKLLMYHTNALQNAGIAFYGESIASSQRKDLITAYSRLIVEAGEYSVDGTNIMIDNGWLEKPPSAPDRRELTKG</sequence>
<name>A0ABQ4KMZ6_9BACI</name>
<evidence type="ECO:0000313" key="2">
    <source>
        <dbReference type="Proteomes" id="UP000679950"/>
    </source>
</evidence>
<dbReference type="InterPro" id="IPR012347">
    <property type="entry name" value="Ferritin-like"/>
</dbReference>
<comment type="caution">
    <text evidence="1">The sequence shown here is derived from an EMBL/GenBank/DDBJ whole genome shotgun (WGS) entry which is preliminary data.</text>
</comment>
<protein>
    <recommendedName>
        <fullName evidence="3">DUF3231 family protein</fullName>
    </recommendedName>
</protein>